<protein>
    <submittedName>
        <fullName evidence="4">Uncharacterized protein</fullName>
    </submittedName>
</protein>
<keyword evidence="3" id="KW-0812">Transmembrane</keyword>
<sequence>MAEELNPMNVHPGIPATSEVSAYWIIPGACFGLSAVTALSLMSDTDRQKELERDALNQRGANERIKNKLDLAKKELAWWKERAKQLRENSLTVAETEASKSAAEAMLQDKEREMMKKKHALHEIRRKRWEKPFRAITTAIKCLSTSTSPSMSSATSSAPWSSSGANVAGESLRRVVRRLSGTEVTLEPEAPQEVTLEPGNKDTDTVVSPVDAVDSDPVVSGIYPPRDVLSTRGSTTAESCRSSSSEEELAQLD</sequence>
<accession>A0A7R9BRD0</accession>
<dbReference type="Proteomes" id="UP000678499">
    <property type="component" value="Unassembled WGS sequence"/>
</dbReference>
<evidence type="ECO:0000256" key="3">
    <source>
        <dbReference type="SAM" id="Phobius"/>
    </source>
</evidence>
<feature type="compositionally biased region" description="Low complexity" evidence="2">
    <location>
        <begin position="144"/>
        <end position="163"/>
    </location>
</feature>
<organism evidence="4">
    <name type="scientific">Notodromas monacha</name>
    <dbReference type="NCBI Taxonomy" id="399045"/>
    <lineage>
        <taxon>Eukaryota</taxon>
        <taxon>Metazoa</taxon>
        <taxon>Ecdysozoa</taxon>
        <taxon>Arthropoda</taxon>
        <taxon>Crustacea</taxon>
        <taxon>Oligostraca</taxon>
        <taxon>Ostracoda</taxon>
        <taxon>Podocopa</taxon>
        <taxon>Podocopida</taxon>
        <taxon>Cypridocopina</taxon>
        <taxon>Cypridoidea</taxon>
        <taxon>Cyprididae</taxon>
        <taxon>Notodromas</taxon>
    </lineage>
</organism>
<proteinExistence type="predicted"/>
<dbReference type="EMBL" id="CAJPEX010001355">
    <property type="protein sequence ID" value="CAG0918920.1"/>
    <property type="molecule type" value="Genomic_DNA"/>
</dbReference>
<keyword evidence="3" id="KW-0472">Membrane</keyword>
<feature type="transmembrane region" description="Helical" evidence="3">
    <location>
        <begin position="20"/>
        <end position="41"/>
    </location>
</feature>
<keyword evidence="5" id="KW-1185">Reference proteome</keyword>
<dbReference type="EMBL" id="OA883392">
    <property type="protein sequence ID" value="CAD7278768.1"/>
    <property type="molecule type" value="Genomic_DNA"/>
</dbReference>
<gene>
    <name evidence="4" type="ORF">NMOB1V02_LOCUS6465</name>
</gene>
<evidence type="ECO:0000313" key="5">
    <source>
        <dbReference type="Proteomes" id="UP000678499"/>
    </source>
</evidence>
<keyword evidence="1" id="KW-0175">Coiled coil</keyword>
<evidence type="ECO:0000256" key="2">
    <source>
        <dbReference type="SAM" id="MobiDB-lite"/>
    </source>
</evidence>
<feature type="coiled-coil region" evidence="1">
    <location>
        <begin position="62"/>
        <end position="127"/>
    </location>
</feature>
<feature type="region of interest" description="Disordered" evidence="2">
    <location>
        <begin position="183"/>
        <end position="253"/>
    </location>
</feature>
<evidence type="ECO:0000256" key="1">
    <source>
        <dbReference type="SAM" id="Coils"/>
    </source>
</evidence>
<evidence type="ECO:0000313" key="4">
    <source>
        <dbReference type="EMBL" id="CAD7278768.1"/>
    </source>
</evidence>
<dbReference type="AlphaFoldDB" id="A0A7R9BRD0"/>
<feature type="compositionally biased region" description="Low complexity" evidence="2">
    <location>
        <begin position="205"/>
        <end position="220"/>
    </location>
</feature>
<name>A0A7R9BRD0_9CRUS</name>
<reference evidence="4" key="1">
    <citation type="submission" date="2020-11" db="EMBL/GenBank/DDBJ databases">
        <authorList>
            <person name="Tran Van P."/>
        </authorList>
    </citation>
    <scope>NUCLEOTIDE SEQUENCE</scope>
</reference>
<feature type="region of interest" description="Disordered" evidence="2">
    <location>
        <begin position="144"/>
        <end position="167"/>
    </location>
</feature>
<keyword evidence="3" id="KW-1133">Transmembrane helix</keyword>